<organism evidence="3 4">
    <name type="scientific">Gordonibacter pamelaeae 7-10-1-b</name>
    <dbReference type="NCBI Taxonomy" id="657308"/>
    <lineage>
        <taxon>Bacteria</taxon>
        <taxon>Bacillati</taxon>
        <taxon>Actinomycetota</taxon>
        <taxon>Coriobacteriia</taxon>
        <taxon>Eggerthellales</taxon>
        <taxon>Eggerthellaceae</taxon>
        <taxon>Gordonibacter</taxon>
    </lineage>
</organism>
<dbReference type="KEGG" id="gpa:GPA_33660"/>
<dbReference type="Proteomes" id="UP000008805">
    <property type="component" value="Chromosome"/>
</dbReference>
<evidence type="ECO:0000313" key="3">
    <source>
        <dbReference type="EMBL" id="CBL05114.1"/>
    </source>
</evidence>
<name>D6EBL7_9ACTN</name>
<reference evidence="3 4" key="2">
    <citation type="submission" date="2010-03" db="EMBL/GenBank/DDBJ databases">
        <authorList>
            <person name="Pajon A."/>
        </authorList>
    </citation>
    <scope>NUCLEOTIDE SEQUENCE [LARGE SCALE GENOMIC DNA]</scope>
    <source>
        <strain evidence="4">7-10-1-b</strain>
    </source>
</reference>
<gene>
    <name evidence="3" type="ORF">GPA_33660</name>
</gene>
<sequence length="384" mass="43858">MIARKLTGNAAVDAIATMAVTGNVIPATWYKTITTPSGKADLVAINILSDVLYWYRPREVRDEYTGDVIAYQKRFSSDYLQRNYEQLSEHFGISKRQAKDAVVRLEELGAVKRIFRNVECGAGMMGNVMFIAIDPKRIAELTYPEQSTCPDPMAKKRHSYDGECINADTPMTEFRHRYGENSPDIYKDYSETTERLSSDQPTSQPGKLSCGKEDGGLAETSDEFESAWEKVPRSKASQCAKEKAWRVWGETLGCEGVDEDFLAKTYRRYVIQQENAGTEQRFIATLSTWLKPNRPVAGLSLESAIAKRRSERARIERQRAEREVEARRQQEEERINRLEAEWRESDPVARELWAKAWDFSGGFDHLSDAMGDYRAYRDEKLKPG</sequence>
<evidence type="ECO:0000256" key="2">
    <source>
        <dbReference type="SAM" id="MobiDB-lite"/>
    </source>
</evidence>
<reference evidence="3 4" key="1">
    <citation type="submission" date="2010-03" db="EMBL/GenBank/DDBJ databases">
        <title>The genome sequence of Gordonibacter pamelaeae 7-10-1-bT.</title>
        <authorList>
            <consortium name="metaHIT consortium -- http://www.metahit.eu/"/>
            <person name="Pajon A."/>
            <person name="Turner K."/>
            <person name="Parkhill J."/>
            <person name="Timmis K."/>
            <person name="Oxley A."/>
            <person name="Wurdemann D."/>
        </authorList>
    </citation>
    <scope>NUCLEOTIDE SEQUENCE [LARGE SCALE GENOMIC DNA]</scope>
    <source>
        <strain evidence="4">7-10-1-b</strain>
    </source>
</reference>
<proteinExistence type="predicted"/>
<evidence type="ECO:0000313" key="4">
    <source>
        <dbReference type="Proteomes" id="UP000008805"/>
    </source>
</evidence>
<dbReference type="AlphaFoldDB" id="D6EBL7"/>
<feature type="coiled-coil region" evidence="1">
    <location>
        <begin position="301"/>
        <end position="341"/>
    </location>
</feature>
<keyword evidence="1" id="KW-0175">Coiled coil</keyword>
<dbReference type="BioCyc" id="GPAM657308:GPA_RS17010-MONOMER"/>
<feature type="region of interest" description="Disordered" evidence="2">
    <location>
        <begin position="192"/>
        <end position="218"/>
    </location>
</feature>
<evidence type="ECO:0000256" key="1">
    <source>
        <dbReference type="SAM" id="Coils"/>
    </source>
</evidence>
<protein>
    <submittedName>
        <fullName evidence="3">Uncharacterized protein</fullName>
    </submittedName>
</protein>
<dbReference type="HOGENOM" id="CLU_719167_0_0_11"/>
<keyword evidence="4" id="KW-1185">Reference proteome</keyword>
<dbReference type="EMBL" id="FP929047">
    <property type="protein sequence ID" value="CBL05114.1"/>
    <property type="molecule type" value="Genomic_DNA"/>
</dbReference>
<accession>D6EBL7</accession>